<dbReference type="EMBL" id="JBAKAX010000003">
    <property type="protein sequence ID" value="MEL0603652.1"/>
    <property type="molecule type" value="Genomic_DNA"/>
</dbReference>
<comment type="caution">
    <text evidence="1">The sequence shown here is derived from an EMBL/GenBank/DDBJ whole genome shotgun (WGS) entry which is preliminary data.</text>
</comment>
<organism evidence="1 2">
    <name type="scientific">Pseudoalteromonas undina</name>
    <dbReference type="NCBI Taxonomy" id="43660"/>
    <lineage>
        <taxon>Bacteria</taxon>
        <taxon>Pseudomonadati</taxon>
        <taxon>Pseudomonadota</taxon>
        <taxon>Gammaproteobacteria</taxon>
        <taxon>Alteromonadales</taxon>
        <taxon>Pseudoalteromonadaceae</taxon>
        <taxon>Pseudoalteromonas</taxon>
    </lineage>
</organism>
<keyword evidence="2" id="KW-1185">Reference proteome</keyword>
<evidence type="ECO:0000313" key="2">
    <source>
        <dbReference type="Proteomes" id="UP001374952"/>
    </source>
</evidence>
<protein>
    <submittedName>
        <fullName evidence="1">Uncharacterized protein</fullName>
    </submittedName>
</protein>
<reference evidence="1" key="1">
    <citation type="submission" date="2024-02" db="EMBL/GenBank/DDBJ databases">
        <title>Bacteria isolated from the canopy kelp, Nereocystis luetkeana.</title>
        <authorList>
            <person name="Pfister C.A."/>
            <person name="Younker I.T."/>
            <person name="Light S.H."/>
        </authorList>
    </citation>
    <scope>NUCLEOTIDE SEQUENCE</scope>
    <source>
        <strain evidence="1">TN.2.01</strain>
    </source>
</reference>
<sequence>MNDESSKRKSCELAKALLTSNEDYLDTVLALSFLGNNIHGQCWETEFHIFGLITSETDHLPLKKVRQHCSDELLSKSDSEIQETINYYSTQVHAACTEILEKYGNV</sequence>
<accession>A0ACC6R1G5</accession>
<name>A0ACC6R1G5_9GAMM</name>
<dbReference type="Proteomes" id="UP001374952">
    <property type="component" value="Unassembled WGS sequence"/>
</dbReference>
<evidence type="ECO:0000313" key="1">
    <source>
        <dbReference type="EMBL" id="MEL0603652.1"/>
    </source>
</evidence>
<gene>
    <name evidence="1" type="ORF">V6250_05695</name>
</gene>
<proteinExistence type="predicted"/>